<evidence type="ECO:0000313" key="2">
    <source>
        <dbReference type="Proteomes" id="UP000789375"/>
    </source>
</evidence>
<gene>
    <name evidence="1" type="ORF">FMOSSE_LOCUS4951</name>
</gene>
<dbReference type="Proteomes" id="UP000789375">
    <property type="component" value="Unassembled WGS sequence"/>
</dbReference>
<reference evidence="1" key="1">
    <citation type="submission" date="2021-06" db="EMBL/GenBank/DDBJ databases">
        <authorList>
            <person name="Kallberg Y."/>
            <person name="Tangrot J."/>
            <person name="Rosling A."/>
        </authorList>
    </citation>
    <scope>NUCLEOTIDE SEQUENCE</scope>
    <source>
        <strain evidence="1">87-6 pot B 2015</strain>
    </source>
</reference>
<comment type="caution">
    <text evidence="1">The sequence shown here is derived from an EMBL/GenBank/DDBJ whole genome shotgun (WGS) entry which is preliminary data.</text>
</comment>
<name>A0A9N9FAB0_FUNMO</name>
<dbReference type="AlphaFoldDB" id="A0A9N9FAB0"/>
<keyword evidence="2" id="KW-1185">Reference proteome</keyword>
<proteinExistence type="predicted"/>
<protein>
    <submittedName>
        <fullName evidence="1">1076_t:CDS:1</fullName>
    </submittedName>
</protein>
<organism evidence="1 2">
    <name type="scientific">Funneliformis mosseae</name>
    <name type="common">Endomycorrhizal fungus</name>
    <name type="synonym">Glomus mosseae</name>
    <dbReference type="NCBI Taxonomy" id="27381"/>
    <lineage>
        <taxon>Eukaryota</taxon>
        <taxon>Fungi</taxon>
        <taxon>Fungi incertae sedis</taxon>
        <taxon>Mucoromycota</taxon>
        <taxon>Glomeromycotina</taxon>
        <taxon>Glomeromycetes</taxon>
        <taxon>Glomerales</taxon>
        <taxon>Glomeraceae</taxon>
        <taxon>Funneliformis</taxon>
    </lineage>
</organism>
<dbReference type="EMBL" id="CAJVPP010000886">
    <property type="protein sequence ID" value="CAG8519401.1"/>
    <property type="molecule type" value="Genomic_DNA"/>
</dbReference>
<evidence type="ECO:0000313" key="1">
    <source>
        <dbReference type="EMBL" id="CAG8519401.1"/>
    </source>
</evidence>
<accession>A0A9N9FAB0</accession>
<sequence length="223" mass="25644">MGSRIDTLEKSLGELMQQTVSDEIIIEGAKTHRKGVSVRQYQKSDSREINDNHIVLSNSDDKKFKPSLMNGTSSDNNINELFVSTREALMTVLPQASDENIRKYERQLDDVEDFDPVLIISPNQNWINQHSLQAYQAVMNAFATDRLRQNNRRDENSLTVFHFANVTEMYNVRGNIRTQYPIAFYDPKAQPQQEPIGIAWILTKVGVRRSDFGEDDSFFVSHE</sequence>